<dbReference type="Pfam" id="PF11250">
    <property type="entry name" value="FAF"/>
    <property type="match status" value="1"/>
</dbReference>
<feature type="region of interest" description="Disordered" evidence="2">
    <location>
        <begin position="215"/>
        <end position="272"/>
    </location>
</feature>
<feature type="region of interest" description="Disordered" evidence="2">
    <location>
        <begin position="321"/>
        <end position="344"/>
    </location>
</feature>
<protein>
    <recommendedName>
        <fullName evidence="3">FAF domain-containing protein</fullName>
    </recommendedName>
</protein>
<evidence type="ECO:0000313" key="5">
    <source>
        <dbReference type="Proteomes" id="UP001327560"/>
    </source>
</evidence>
<feature type="compositionally biased region" description="Low complexity" evidence="2">
    <location>
        <begin position="333"/>
        <end position="344"/>
    </location>
</feature>
<feature type="domain" description="FAF" evidence="3">
    <location>
        <begin position="155"/>
        <end position="208"/>
    </location>
</feature>
<name>A0AAQ3JWH3_9LILI</name>
<dbReference type="PANTHER" id="PTHR33155">
    <property type="entry name" value="FANTASTIC FOUR-LIKE PROTEIN (DUF3049)"/>
    <property type="match status" value="1"/>
</dbReference>
<accession>A0AAQ3JWH3</accession>
<keyword evidence="5" id="KW-1185">Reference proteome</keyword>
<evidence type="ECO:0000256" key="1">
    <source>
        <dbReference type="ARBA" id="ARBA00008690"/>
    </source>
</evidence>
<dbReference type="Proteomes" id="UP001327560">
    <property type="component" value="Chromosome 2"/>
</dbReference>
<evidence type="ECO:0000256" key="2">
    <source>
        <dbReference type="SAM" id="MobiDB-lite"/>
    </source>
</evidence>
<comment type="similarity">
    <text evidence="1">Belongs to the fantastic four family.</text>
</comment>
<dbReference type="EMBL" id="CP136891">
    <property type="protein sequence ID" value="WOK97699.1"/>
    <property type="molecule type" value="Genomic_DNA"/>
</dbReference>
<dbReference type="InterPro" id="IPR046431">
    <property type="entry name" value="FAF_dom"/>
</dbReference>
<evidence type="ECO:0000313" key="4">
    <source>
        <dbReference type="EMBL" id="WOK97699.1"/>
    </source>
</evidence>
<dbReference type="PANTHER" id="PTHR33155:SF8">
    <property type="entry name" value="PROTEIN FANTASTIC FOUR 1"/>
    <property type="match status" value="1"/>
</dbReference>
<gene>
    <name evidence="4" type="ORF">Cni_G06407</name>
</gene>
<evidence type="ECO:0000259" key="3">
    <source>
        <dbReference type="Pfam" id="PF11250"/>
    </source>
</evidence>
<proteinExistence type="inferred from homology"/>
<dbReference type="InterPro" id="IPR021410">
    <property type="entry name" value="FAF"/>
</dbReference>
<organism evidence="4 5">
    <name type="scientific">Canna indica</name>
    <name type="common">Indian-shot</name>
    <dbReference type="NCBI Taxonomy" id="4628"/>
    <lineage>
        <taxon>Eukaryota</taxon>
        <taxon>Viridiplantae</taxon>
        <taxon>Streptophyta</taxon>
        <taxon>Embryophyta</taxon>
        <taxon>Tracheophyta</taxon>
        <taxon>Spermatophyta</taxon>
        <taxon>Magnoliopsida</taxon>
        <taxon>Liliopsida</taxon>
        <taxon>Zingiberales</taxon>
        <taxon>Cannaceae</taxon>
        <taxon>Canna</taxon>
    </lineage>
</organism>
<feature type="compositionally biased region" description="Acidic residues" evidence="2">
    <location>
        <begin position="234"/>
        <end position="270"/>
    </location>
</feature>
<dbReference type="AlphaFoldDB" id="A0AAQ3JWH3"/>
<reference evidence="4 5" key="1">
    <citation type="submission" date="2023-10" db="EMBL/GenBank/DDBJ databases">
        <title>Chromosome-scale genome assembly provides insights into flower coloration mechanisms of Canna indica.</title>
        <authorList>
            <person name="Li C."/>
        </authorList>
    </citation>
    <scope>NUCLEOTIDE SEQUENCE [LARGE SCALE GENOMIC DNA]</scope>
    <source>
        <tissue evidence="4">Flower</tissue>
    </source>
</reference>
<sequence>MSVAFMQSSIGTFDVYHNNWSPAVDARSGDDYDDQPGQFDIWSSIQLQKAEQPPEPATPYIHPLVRRSSSSMSQKTLEICTESLGSETGSDEFSAFVGDNELGFCFQDKEGEEEEERDDVEEKRIVGGECGERRLHLTTVNYHCAIGRRSAPVRSFPPPLASISRHDVPCVQLRSYRRDGRLVVEAVPVPSQNYLQARRVDGHLVLSLVDATPGDSAAEVAKERDAMSTKQLLEEEEGENEEGEDQDEMEEKNSYEEVEEEEEEEEEEVEVVDRGTVIEVKVSSQPQQQTGAAMKVHRSSVVINKFVGGTPLTGALEFEQTAENNDDDRDHTTSASAPALRRATPTATTAAVVAASTLGVVYYGPWMLLGAQQLPQDNKLLFTSKRRNREELLHNMRRCCQLLRPLFIWEPCCIATSS</sequence>